<feature type="non-terminal residue" evidence="2">
    <location>
        <position position="1"/>
    </location>
</feature>
<dbReference type="EMBL" id="NCSJ02000055">
    <property type="protein sequence ID" value="RFU32423.1"/>
    <property type="molecule type" value="Genomic_DNA"/>
</dbReference>
<reference evidence="2 3" key="1">
    <citation type="submission" date="2018-05" db="EMBL/GenBank/DDBJ databases">
        <title>Draft genome sequence of Scytalidium lignicola DSM 105466, a ubiquitous saprotrophic fungus.</title>
        <authorList>
            <person name="Buettner E."/>
            <person name="Gebauer A.M."/>
            <person name="Hofrichter M."/>
            <person name="Liers C."/>
            <person name="Kellner H."/>
        </authorList>
    </citation>
    <scope>NUCLEOTIDE SEQUENCE [LARGE SCALE GENOMIC DNA]</scope>
    <source>
        <strain evidence="2 3">DSM 105466</strain>
    </source>
</reference>
<sequence>MTERMDLNHSFNPAFHSFTLLPPELRLRIWSSAIPPPRIVPVHFCRILDAYASPIANPTLLAVCLESRALGLKHYSKLLLNRKYDSRIYVDFERDTIFFDSLECSPEGDLSFDLAMSGPDGASERILKCAIDTQLWEVLRVFRIQSLSEIKLLRNLHIFALVLKTELSDQDLEVHYKNSIVPRGRDGTGNPLVVERNMELEYREDEAAWHVHCYVQDLRRQVEMEWSRGKGWWKKGSPDVQMWVLRDVI</sequence>
<protein>
    <recommendedName>
        <fullName evidence="1">2EXR domain-containing protein</fullName>
    </recommendedName>
</protein>
<dbReference type="AlphaFoldDB" id="A0A3E2HH16"/>
<dbReference type="Pfam" id="PF20150">
    <property type="entry name" value="2EXR"/>
    <property type="match status" value="1"/>
</dbReference>
<name>A0A3E2HH16_SCYLI</name>
<accession>A0A3E2HH16</accession>
<evidence type="ECO:0000313" key="3">
    <source>
        <dbReference type="Proteomes" id="UP000258309"/>
    </source>
</evidence>
<feature type="domain" description="2EXR" evidence="1">
    <location>
        <begin position="15"/>
        <end position="97"/>
    </location>
</feature>
<feature type="non-terminal residue" evidence="2">
    <location>
        <position position="249"/>
    </location>
</feature>
<evidence type="ECO:0000313" key="2">
    <source>
        <dbReference type="EMBL" id="RFU32423.1"/>
    </source>
</evidence>
<dbReference type="InterPro" id="IPR045518">
    <property type="entry name" value="2EXR"/>
</dbReference>
<comment type="caution">
    <text evidence="2">The sequence shown here is derived from an EMBL/GenBank/DDBJ whole genome shotgun (WGS) entry which is preliminary data.</text>
</comment>
<dbReference type="PANTHER" id="PTHR35910:SF6">
    <property type="entry name" value="2EXR DOMAIN-CONTAINING PROTEIN"/>
    <property type="match status" value="1"/>
</dbReference>
<dbReference type="OrthoDB" id="3513892at2759"/>
<dbReference type="Proteomes" id="UP000258309">
    <property type="component" value="Unassembled WGS sequence"/>
</dbReference>
<organism evidence="2 3">
    <name type="scientific">Scytalidium lignicola</name>
    <name type="common">Hyphomycete</name>
    <dbReference type="NCBI Taxonomy" id="5539"/>
    <lineage>
        <taxon>Eukaryota</taxon>
        <taxon>Fungi</taxon>
        <taxon>Dikarya</taxon>
        <taxon>Ascomycota</taxon>
        <taxon>Pezizomycotina</taxon>
        <taxon>Leotiomycetes</taxon>
        <taxon>Leotiomycetes incertae sedis</taxon>
        <taxon>Scytalidium</taxon>
    </lineage>
</organism>
<evidence type="ECO:0000259" key="1">
    <source>
        <dbReference type="Pfam" id="PF20150"/>
    </source>
</evidence>
<dbReference type="PANTHER" id="PTHR35910">
    <property type="entry name" value="2EXR DOMAIN-CONTAINING PROTEIN"/>
    <property type="match status" value="1"/>
</dbReference>
<gene>
    <name evidence="2" type="ORF">B7463_g3898</name>
</gene>
<keyword evidence="3" id="KW-1185">Reference proteome</keyword>
<proteinExistence type="predicted"/>